<name>A0AA42RCG9_AERCA</name>
<reference evidence="1" key="1">
    <citation type="submission" date="2022-09" db="EMBL/GenBank/DDBJ databases">
        <title>Intensive care unit water sources are persistently colonized with multi-drug resistant bacteria and are the site of extensive horizontal gene transfer of antibiotic resistance genes.</title>
        <authorList>
            <person name="Diorio-Toth L."/>
        </authorList>
    </citation>
    <scope>NUCLEOTIDE SEQUENCE</scope>
    <source>
        <strain evidence="1">GD03710</strain>
    </source>
</reference>
<protein>
    <recommendedName>
        <fullName evidence="3">Transcriptional regulator</fullName>
    </recommendedName>
</protein>
<accession>A0AA42RCG9</accession>
<evidence type="ECO:0000313" key="2">
    <source>
        <dbReference type="Proteomes" id="UP001161704"/>
    </source>
</evidence>
<dbReference type="AlphaFoldDB" id="A0AA42RCG9"/>
<dbReference type="PANTHER" id="PTHR40455:SF1">
    <property type="entry name" value="ANTITOXIN HIGA"/>
    <property type="match status" value="1"/>
</dbReference>
<proteinExistence type="predicted"/>
<evidence type="ECO:0000313" key="1">
    <source>
        <dbReference type="EMBL" id="MDH1507608.1"/>
    </source>
</evidence>
<organism evidence="1 2">
    <name type="scientific">Aeromonas caviae</name>
    <name type="common">Aeromonas punctata</name>
    <dbReference type="NCBI Taxonomy" id="648"/>
    <lineage>
        <taxon>Bacteria</taxon>
        <taxon>Pseudomonadati</taxon>
        <taxon>Pseudomonadota</taxon>
        <taxon>Gammaproteobacteria</taxon>
        <taxon>Aeromonadales</taxon>
        <taxon>Aeromonadaceae</taxon>
        <taxon>Aeromonas</taxon>
    </lineage>
</organism>
<dbReference type="PANTHER" id="PTHR40455">
    <property type="entry name" value="ANTITOXIN HIGA"/>
    <property type="match status" value="1"/>
</dbReference>
<dbReference type="RefSeq" id="WP_279963582.1">
    <property type="nucleotide sequence ID" value="NZ_JAOCFK010000060.1"/>
</dbReference>
<dbReference type="EMBL" id="JAOCIZ010000137">
    <property type="protein sequence ID" value="MDH1507608.1"/>
    <property type="molecule type" value="Genomic_DNA"/>
</dbReference>
<evidence type="ECO:0008006" key="3">
    <source>
        <dbReference type="Google" id="ProtNLM"/>
    </source>
</evidence>
<dbReference type="GO" id="GO:0006355">
    <property type="term" value="P:regulation of DNA-templated transcription"/>
    <property type="evidence" value="ECO:0007669"/>
    <property type="project" value="InterPro"/>
</dbReference>
<dbReference type="InterPro" id="IPR039060">
    <property type="entry name" value="Antitox_HigA"/>
</dbReference>
<dbReference type="GO" id="GO:0001046">
    <property type="term" value="F:core promoter sequence-specific DNA binding"/>
    <property type="evidence" value="ECO:0007669"/>
    <property type="project" value="TreeGrafter"/>
</dbReference>
<dbReference type="Proteomes" id="UP001161704">
    <property type="component" value="Unassembled WGS sequence"/>
</dbReference>
<sequence>MMNHALVTIREALAQMPYLTQINNQDEYEEALALMDELVDDYDTNKGLIVILTTSIEKWEDRSEEFTAFNLAVSGVAPGIAVLKTLMSQHHLGVADLPELGSKSNVSKLLNAADGKKLNKQHIEALCKRFRVSPPLFF</sequence>
<comment type="caution">
    <text evidence="1">The sequence shown here is derived from an EMBL/GenBank/DDBJ whole genome shotgun (WGS) entry which is preliminary data.</text>
</comment>
<gene>
    <name evidence="1" type="ORF">N5I20_21425</name>
</gene>